<dbReference type="AlphaFoldDB" id="A0A645EA23"/>
<gene>
    <name evidence="1" type="ORF">SDC9_145977</name>
</gene>
<accession>A0A645EA23</accession>
<proteinExistence type="predicted"/>
<sequence length="155" mass="17008">MIARHQRNARLFHQLLGLGLQAHGLDGRRRRADEDQPRISAGLCKLFVLRQETVARMHRLCTRGLGGLDDALPAQIAVLGCAAADMHGLIARRHMLGMRIRVGIHRHRLHAHAAGCSGNAAGDFASIGDQDFLEHSALLHRCEIANTLRVSHAIC</sequence>
<dbReference type="EMBL" id="VSSQ01044923">
    <property type="protein sequence ID" value="MPM98787.1"/>
    <property type="molecule type" value="Genomic_DNA"/>
</dbReference>
<evidence type="ECO:0000313" key="1">
    <source>
        <dbReference type="EMBL" id="MPM98787.1"/>
    </source>
</evidence>
<name>A0A645EA23_9ZZZZ</name>
<protein>
    <submittedName>
        <fullName evidence="1">Uncharacterized protein</fullName>
    </submittedName>
</protein>
<comment type="caution">
    <text evidence="1">The sequence shown here is derived from an EMBL/GenBank/DDBJ whole genome shotgun (WGS) entry which is preliminary data.</text>
</comment>
<reference evidence="1" key="1">
    <citation type="submission" date="2019-08" db="EMBL/GenBank/DDBJ databases">
        <authorList>
            <person name="Kucharzyk K."/>
            <person name="Murdoch R.W."/>
            <person name="Higgins S."/>
            <person name="Loffler F."/>
        </authorList>
    </citation>
    <scope>NUCLEOTIDE SEQUENCE</scope>
</reference>
<organism evidence="1">
    <name type="scientific">bioreactor metagenome</name>
    <dbReference type="NCBI Taxonomy" id="1076179"/>
    <lineage>
        <taxon>unclassified sequences</taxon>
        <taxon>metagenomes</taxon>
        <taxon>ecological metagenomes</taxon>
    </lineage>
</organism>